<gene>
    <name evidence="1" type="ORF">OA57_12200</name>
</gene>
<proteinExistence type="predicted"/>
<name>A0A0A3B6V2_9PAST</name>
<accession>A0A0A3B6V2</accession>
<evidence type="ECO:0000313" key="2">
    <source>
        <dbReference type="Proteomes" id="UP000030380"/>
    </source>
</evidence>
<feature type="non-terminal residue" evidence="1">
    <location>
        <position position="1"/>
    </location>
</feature>
<keyword evidence="2" id="KW-1185">Reference proteome</keyword>
<protein>
    <submittedName>
        <fullName evidence="1">Uncharacterized protein</fullName>
    </submittedName>
</protein>
<dbReference type="EMBL" id="JSUM01000035">
    <property type="protein sequence ID" value="KGQ69329.1"/>
    <property type="molecule type" value="Genomic_DNA"/>
</dbReference>
<comment type="caution">
    <text evidence="1">The sequence shown here is derived from an EMBL/GenBank/DDBJ whole genome shotgun (WGS) entry which is preliminary data.</text>
</comment>
<reference evidence="1 2" key="1">
    <citation type="submission" date="2014-11" db="EMBL/GenBank/DDBJ databases">
        <title>Draft genome sequence of Chelonobacter oris 1662T, associated with respiratory disease in Hermann's Tortoises.</title>
        <authorList>
            <person name="Kudirkiene E."/>
            <person name="Hansen M.J."/>
            <person name="Bojesen A.M."/>
        </authorList>
    </citation>
    <scope>NUCLEOTIDE SEQUENCE [LARGE SCALE GENOMIC DNA]</scope>
    <source>
        <strain evidence="1 2">1662</strain>
    </source>
</reference>
<dbReference type="RefSeq" id="WP_034618283.1">
    <property type="nucleotide sequence ID" value="NZ_JSUM01000035.1"/>
</dbReference>
<organism evidence="1 2">
    <name type="scientific">Chelonobacter oris</name>
    <dbReference type="NCBI Taxonomy" id="505317"/>
    <lineage>
        <taxon>Bacteria</taxon>
        <taxon>Pseudomonadati</taxon>
        <taxon>Pseudomonadota</taxon>
        <taxon>Gammaproteobacteria</taxon>
        <taxon>Pasteurellales</taxon>
        <taxon>Pasteurellaceae</taxon>
        <taxon>Chelonobacter</taxon>
    </lineage>
</organism>
<evidence type="ECO:0000313" key="1">
    <source>
        <dbReference type="EMBL" id="KGQ69329.1"/>
    </source>
</evidence>
<sequence>GLSMSAQIGWITNLDKYELGKSLGETISKTLSGNSVAGTVCVGICGSIGSTILTEKPRVLLGLGVGGGFSFGADRMYKIGEENEK</sequence>
<dbReference type="AlphaFoldDB" id="A0A0A3B6V2"/>
<dbReference type="Proteomes" id="UP000030380">
    <property type="component" value="Unassembled WGS sequence"/>
</dbReference>